<dbReference type="RefSeq" id="WP_176239064.1">
    <property type="nucleotide sequence ID" value="NZ_AP024412.1"/>
</dbReference>
<keyword evidence="3" id="KW-1185">Reference proteome</keyword>
<proteinExistence type="predicted"/>
<feature type="compositionally biased region" description="Basic residues" evidence="1">
    <location>
        <begin position="13"/>
        <end position="31"/>
    </location>
</feature>
<accession>A0A7U9TH87</accession>
<sequence>MNKSRQYAVANKKQYHPKNKQSNKRYHHPQKRGSEINQLFKGNIVNNMRFGNRDHDLSGYVERTLVVKDRQGNVQVAKEKQFFNSSKNSMRVRIKDDDREPS</sequence>
<feature type="region of interest" description="Disordered" evidence="1">
    <location>
        <begin position="1"/>
        <end position="33"/>
    </location>
</feature>
<dbReference type="KEGG" id="manr:MPAN_000830"/>
<dbReference type="Proteomes" id="UP000620133">
    <property type="component" value="Chromosome"/>
</dbReference>
<protein>
    <submittedName>
        <fullName evidence="2">Uncharacterized protein</fullName>
    </submittedName>
</protein>
<gene>
    <name evidence="2" type="ORF">MPAN_000830</name>
</gene>
<evidence type="ECO:0000256" key="1">
    <source>
        <dbReference type="SAM" id="MobiDB-lite"/>
    </source>
</evidence>
<organism evidence="2 3">
    <name type="scientific">Mariniplasma anaerobium</name>
    <dbReference type="NCBI Taxonomy" id="2735436"/>
    <lineage>
        <taxon>Bacteria</taxon>
        <taxon>Bacillati</taxon>
        <taxon>Mycoplasmatota</taxon>
        <taxon>Mollicutes</taxon>
        <taxon>Acholeplasmatales</taxon>
        <taxon>Acholeplasmataceae</taxon>
        <taxon>Mariniplasma</taxon>
    </lineage>
</organism>
<name>A0A7U9TH87_9MOLU</name>
<dbReference type="AlphaFoldDB" id="A0A7U9TH87"/>
<evidence type="ECO:0000313" key="2">
    <source>
        <dbReference type="EMBL" id="BCR35190.1"/>
    </source>
</evidence>
<reference evidence="2" key="1">
    <citation type="submission" date="2021-01" db="EMBL/GenBank/DDBJ databases">
        <title>Draft genome sequence of Acholeplasmataceae bacterium strain Mahy22.</title>
        <authorList>
            <person name="Watanabe M."/>
            <person name="Kojima H."/>
            <person name="Fukui M."/>
        </authorList>
    </citation>
    <scope>NUCLEOTIDE SEQUENCE</scope>
    <source>
        <strain evidence="2">Mahy22</strain>
    </source>
</reference>
<dbReference type="EMBL" id="AP024412">
    <property type="protein sequence ID" value="BCR35190.1"/>
    <property type="molecule type" value="Genomic_DNA"/>
</dbReference>
<evidence type="ECO:0000313" key="3">
    <source>
        <dbReference type="Proteomes" id="UP000620133"/>
    </source>
</evidence>